<name>A0A1Q5Q808_TALAT</name>
<dbReference type="InterPro" id="IPR005475">
    <property type="entry name" value="Transketolase-like_Pyr-bd"/>
</dbReference>
<dbReference type="InterPro" id="IPR009014">
    <property type="entry name" value="Transketo_C/PFOR_II"/>
</dbReference>
<evidence type="ECO:0000313" key="7">
    <source>
        <dbReference type="EMBL" id="OKL56360.1"/>
    </source>
</evidence>
<comment type="cofactor">
    <cofactor evidence="1">
        <name>thiamine diphosphate</name>
        <dbReference type="ChEBI" id="CHEBI:58937"/>
    </cofactor>
</comment>
<evidence type="ECO:0000259" key="6">
    <source>
        <dbReference type="SMART" id="SM00861"/>
    </source>
</evidence>
<dbReference type="Pfam" id="PF02780">
    <property type="entry name" value="Transketolase_C"/>
    <property type="match status" value="1"/>
</dbReference>
<dbReference type="GO" id="GO:0006091">
    <property type="term" value="P:generation of precursor metabolites and energy"/>
    <property type="evidence" value="ECO:0007669"/>
    <property type="project" value="UniProtKB-ARBA"/>
</dbReference>
<dbReference type="CDD" id="cd07036">
    <property type="entry name" value="TPP_PYR_E1-PDHc-beta_like"/>
    <property type="match status" value="1"/>
</dbReference>
<dbReference type="GO" id="GO:0003863">
    <property type="term" value="F:branched-chain 2-oxo acid dehydrogenase activity"/>
    <property type="evidence" value="ECO:0007669"/>
    <property type="project" value="UniProtKB-EC"/>
</dbReference>
<gene>
    <name evidence="7" type="ORF">UA08_08514</name>
</gene>
<evidence type="ECO:0000256" key="2">
    <source>
        <dbReference type="ARBA" id="ARBA00012277"/>
    </source>
</evidence>
<dbReference type="EC" id="1.2.4.4" evidence="2"/>
<comment type="caution">
    <text evidence="7">The sequence shown here is derived from an EMBL/GenBank/DDBJ whole genome shotgun (WGS) entry which is preliminary data.</text>
</comment>
<dbReference type="InterPro" id="IPR029061">
    <property type="entry name" value="THDP-binding"/>
</dbReference>
<dbReference type="SUPFAM" id="SSF52922">
    <property type="entry name" value="TK C-terminal domain-like"/>
    <property type="match status" value="1"/>
</dbReference>
<feature type="domain" description="Transketolase-like pyrimidine-binding" evidence="6">
    <location>
        <begin position="72"/>
        <end position="249"/>
    </location>
</feature>
<dbReference type="OrthoDB" id="878at2759"/>
<dbReference type="FunFam" id="3.40.50.970:FF:000001">
    <property type="entry name" value="Pyruvate dehydrogenase E1 beta subunit"/>
    <property type="match status" value="1"/>
</dbReference>
<dbReference type="PANTHER" id="PTHR42980">
    <property type="entry name" value="2-OXOISOVALERATE DEHYDROGENASE SUBUNIT BETA-RELATED"/>
    <property type="match status" value="1"/>
</dbReference>
<dbReference type="STRING" id="1441469.A0A1Q5Q808"/>
<dbReference type="GO" id="GO:0009083">
    <property type="term" value="P:branched-chain amino acid catabolic process"/>
    <property type="evidence" value="ECO:0007669"/>
    <property type="project" value="TreeGrafter"/>
</dbReference>
<organism evidence="7 8">
    <name type="scientific">Talaromyces atroroseus</name>
    <dbReference type="NCBI Taxonomy" id="1441469"/>
    <lineage>
        <taxon>Eukaryota</taxon>
        <taxon>Fungi</taxon>
        <taxon>Dikarya</taxon>
        <taxon>Ascomycota</taxon>
        <taxon>Pezizomycotina</taxon>
        <taxon>Eurotiomycetes</taxon>
        <taxon>Eurotiomycetidae</taxon>
        <taxon>Eurotiales</taxon>
        <taxon>Trichocomaceae</taxon>
        <taxon>Talaromyces</taxon>
        <taxon>Talaromyces sect. Trachyspermi</taxon>
    </lineage>
</organism>
<comment type="catalytic activity">
    <reaction evidence="4">
        <text>N(6)-[(R)-lipoyl]-L-lysyl-[protein] + 3-methyl-2-oxobutanoate + H(+) = N(6)-[(R)-S(8)-2-methylpropanoyldihydrolipoyl]-L-lysyl-[protein] + CO2</text>
        <dbReference type="Rhea" id="RHEA:13457"/>
        <dbReference type="Rhea" id="RHEA-COMP:10474"/>
        <dbReference type="Rhea" id="RHEA-COMP:10497"/>
        <dbReference type="ChEBI" id="CHEBI:11851"/>
        <dbReference type="ChEBI" id="CHEBI:15378"/>
        <dbReference type="ChEBI" id="CHEBI:16526"/>
        <dbReference type="ChEBI" id="CHEBI:83099"/>
        <dbReference type="ChEBI" id="CHEBI:83142"/>
        <dbReference type="EC" id="1.2.4.4"/>
    </reaction>
    <physiologicalReaction direction="left-to-right" evidence="4">
        <dbReference type="Rhea" id="RHEA:13458"/>
    </physiologicalReaction>
</comment>
<dbReference type="FunFam" id="3.40.50.920:FF:000001">
    <property type="entry name" value="Pyruvate dehydrogenase E1 beta subunit"/>
    <property type="match status" value="1"/>
</dbReference>
<evidence type="ECO:0000256" key="4">
    <source>
        <dbReference type="ARBA" id="ARBA00051764"/>
    </source>
</evidence>
<dbReference type="PANTHER" id="PTHR42980:SF1">
    <property type="entry name" value="2-OXOISOVALERATE DEHYDROGENASE SUBUNIT BETA, MITOCHONDRIAL"/>
    <property type="match status" value="1"/>
</dbReference>
<dbReference type="SMART" id="SM00861">
    <property type="entry name" value="Transket_pyr"/>
    <property type="match status" value="1"/>
</dbReference>
<dbReference type="SUPFAM" id="SSF52518">
    <property type="entry name" value="Thiamin diphosphate-binding fold (THDP-binding)"/>
    <property type="match status" value="1"/>
</dbReference>
<sequence length="396" mass="42949">MSIPRAAGRRLARSWNQSHSHSHGYRPYSAAASPAARLNLPVDYKTTPLLHHAPSSLASSQELPQSATTKRINLYQAINSALRTAMSASDKVILFGEDVAFGGVFRCSMDLQMEFGSHRVFNTPLTEQGIAGFAIGAAAQGLKPVAEIQFADYVFPAFDQIVNEAAKFRYREGTTGASAGGLVFRMPCGAVGHGALYHTQSPESLFAHIPGVRVVIPRSPSQAKGLLLSSILECNDPVIFMEPKILYRAAVEHVPTESYTIPLSKAEIIKPGSDLTIISYGQPLYLCSQAISAVEKARKGVNIELIDLRTIYPWDRQTVLDSVRRTGRAIVVHESMVNYGVGAEVAATIQEGAFLRLEAPVKRVAGLTTHSGLAFESFIMPDVAKIHDAITQTLDY</sequence>
<evidence type="ECO:0000313" key="8">
    <source>
        <dbReference type="Proteomes" id="UP000214365"/>
    </source>
</evidence>
<feature type="region of interest" description="Disordered" evidence="5">
    <location>
        <begin position="1"/>
        <end position="27"/>
    </location>
</feature>
<evidence type="ECO:0000256" key="1">
    <source>
        <dbReference type="ARBA" id="ARBA00001964"/>
    </source>
</evidence>
<dbReference type="GeneID" id="31008270"/>
<dbReference type="Gene3D" id="3.40.50.920">
    <property type="match status" value="1"/>
</dbReference>
<dbReference type="Proteomes" id="UP000214365">
    <property type="component" value="Unassembled WGS sequence"/>
</dbReference>
<protein>
    <recommendedName>
        <fullName evidence="2">3-methyl-2-oxobutanoate dehydrogenase (2-methylpropanoyl-transferring)</fullName>
        <ecNumber evidence="2">1.2.4.4</ecNumber>
    </recommendedName>
</protein>
<keyword evidence="3" id="KW-0560">Oxidoreductase</keyword>
<dbReference type="EMBL" id="LFMY01000015">
    <property type="protein sequence ID" value="OKL56360.1"/>
    <property type="molecule type" value="Genomic_DNA"/>
</dbReference>
<dbReference type="RefSeq" id="XP_020116481.1">
    <property type="nucleotide sequence ID" value="XM_020263411.1"/>
</dbReference>
<dbReference type="GO" id="GO:0007584">
    <property type="term" value="P:response to nutrient"/>
    <property type="evidence" value="ECO:0007669"/>
    <property type="project" value="TreeGrafter"/>
</dbReference>
<reference evidence="7 8" key="1">
    <citation type="submission" date="2015-06" db="EMBL/GenBank/DDBJ databases">
        <title>Talaromyces atroroseus IBT 11181 draft genome.</title>
        <authorList>
            <person name="Rasmussen K.B."/>
            <person name="Rasmussen S."/>
            <person name="Petersen B."/>
            <person name="Sicheritz-Ponten T."/>
            <person name="Mortensen U.H."/>
            <person name="Thrane U."/>
        </authorList>
    </citation>
    <scope>NUCLEOTIDE SEQUENCE [LARGE SCALE GENOMIC DNA]</scope>
    <source>
        <strain evidence="7 8">IBT 11181</strain>
    </source>
</reference>
<dbReference type="Pfam" id="PF02779">
    <property type="entry name" value="Transket_pyr"/>
    <property type="match status" value="1"/>
</dbReference>
<dbReference type="Gene3D" id="3.40.50.970">
    <property type="match status" value="1"/>
</dbReference>
<dbReference type="AlphaFoldDB" id="A0A1Q5Q808"/>
<accession>A0A1Q5Q808</accession>
<proteinExistence type="predicted"/>
<dbReference type="InterPro" id="IPR033248">
    <property type="entry name" value="Transketolase_C"/>
</dbReference>
<evidence type="ECO:0000256" key="5">
    <source>
        <dbReference type="SAM" id="MobiDB-lite"/>
    </source>
</evidence>
<evidence type="ECO:0000256" key="3">
    <source>
        <dbReference type="ARBA" id="ARBA00023002"/>
    </source>
</evidence>
<keyword evidence="8" id="KW-1185">Reference proteome</keyword>